<dbReference type="HOGENOM" id="CLU_120649_0_0_1"/>
<dbReference type="eggNOG" id="ENOG502RYK7">
    <property type="taxonomic scope" value="Eukaryota"/>
</dbReference>
<feature type="domain" description="Ig-like" evidence="3">
    <location>
        <begin position="63"/>
        <end position="162"/>
    </location>
</feature>
<sequence length="165" mass="19029">MNAVRAVIYLSAMLLITAMICEAARGGGRGKTRTRFKQNQPGNTLSDNMKFDHNSRLEYYNNPKGARITKASHFDYEYILGHKIIFICESKGTPRPHVTWFKDTMELYAHPYLQIHEWKIGNDKIKSKMEIDPAAQMDAGTYECHANNKYSIDRRTFKADFSITE</sequence>
<keyword evidence="2" id="KW-0732">Signal</keyword>
<feature type="compositionally biased region" description="Polar residues" evidence="1">
    <location>
        <begin position="37"/>
        <end position="47"/>
    </location>
</feature>
<evidence type="ECO:0000313" key="5">
    <source>
        <dbReference type="Proteomes" id="UP000014500"/>
    </source>
</evidence>
<dbReference type="InterPro" id="IPR003598">
    <property type="entry name" value="Ig_sub2"/>
</dbReference>
<evidence type="ECO:0000313" key="4">
    <source>
        <dbReference type="EnsemblMetazoa" id="SMAR005141-PA"/>
    </source>
</evidence>
<dbReference type="PROSITE" id="PS50835">
    <property type="entry name" value="IG_LIKE"/>
    <property type="match status" value="1"/>
</dbReference>
<feature type="chain" id="PRO_5004578861" description="Ig-like domain-containing protein" evidence="2">
    <location>
        <begin position="24"/>
        <end position="165"/>
    </location>
</feature>
<dbReference type="Gene3D" id="2.60.40.10">
    <property type="entry name" value="Immunoglobulins"/>
    <property type="match status" value="1"/>
</dbReference>
<dbReference type="InterPro" id="IPR036179">
    <property type="entry name" value="Ig-like_dom_sf"/>
</dbReference>
<dbReference type="SUPFAM" id="SSF48726">
    <property type="entry name" value="Immunoglobulin"/>
    <property type="match status" value="1"/>
</dbReference>
<dbReference type="AlphaFoldDB" id="T1IVE3"/>
<accession>T1IVE3</accession>
<proteinExistence type="predicted"/>
<dbReference type="Proteomes" id="UP000014500">
    <property type="component" value="Unassembled WGS sequence"/>
</dbReference>
<feature type="signal peptide" evidence="2">
    <location>
        <begin position="1"/>
        <end position="23"/>
    </location>
</feature>
<keyword evidence="5" id="KW-1185">Reference proteome</keyword>
<dbReference type="EnsemblMetazoa" id="SMAR005141-RA">
    <property type="protein sequence ID" value="SMAR005141-PA"/>
    <property type="gene ID" value="SMAR005141"/>
</dbReference>
<dbReference type="InterPro" id="IPR013783">
    <property type="entry name" value="Ig-like_fold"/>
</dbReference>
<dbReference type="OMA" id="VLICKAK"/>
<dbReference type="CDD" id="cd00096">
    <property type="entry name" value="Ig"/>
    <property type="match status" value="1"/>
</dbReference>
<protein>
    <recommendedName>
        <fullName evidence="3">Ig-like domain-containing protein</fullName>
    </recommendedName>
</protein>
<name>T1IVE3_STRMM</name>
<dbReference type="InterPro" id="IPR007110">
    <property type="entry name" value="Ig-like_dom"/>
</dbReference>
<dbReference type="SMART" id="SM00408">
    <property type="entry name" value="IGc2"/>
    <property type="match status" value="1"/>
</dbReference>
<feature type="region of interest" description="Disordered" evidence="1">
    <location>
        <begin position="27"/>
        <end position="47"/>
    </location>
</feature>
<reference evidence="4" key="2">
    <citation type="submission" date="2015-02" db="UniProtKB">
        <authorList>
            <consortium name="EnsemblMetazoa"/>
        </authorList>
    </citation>
    <scope>IDENTIFICATION</scope>
</reference>
<dbReference type="EMBL" id="JH431581">
    <property type="status" value="NOT_ANNOTATED_CDS"/>
    <property type="molecule type" value="Genomic_DNA"/>
</dbReference>
<evidence type="ECO:0000256" key="2">
    <source>
        <dbReference type="SAM" id="SignalP"/>
    </source>
</evidence>
<dbReference type="Pfam" id="PF07679">
    <property type="entry name" value="I-set"/>
    <property type="match status" value="1"/>
</dbReference>
<organism evidence="4 5">
    <name type="scientific">Strigamia maritima</name>
    <name type="common">European centipede</name>
    <name type="synonym">Geophilus maritimus</name>
    <dbReference type="NCBI Taxonomy" id="126957"/>
    <lineage>
        <taxon>Eukaryota</taxon>
        <taxon>Metazoa</taxon>
        <taxon>Ecdysozoa</taxon>
        <taxon>Arthropoda</taxon>
        <taxon>Myriapoda</taxon>
        <taxon>Chilopoda</taxon>
        <taxon>Pleurostigmophora</taxon>
        <taxon>Geophilomorpha</taxon>
        <taxon>Linotaeniidae</taxon>
        <taxon>Strigamia</taxon>
    </lineage>
</organism>
<evidence type="ECO:0000259" key="3">
    <source>
        <dbReference type="PROSITE" id="PS50835"/>
    </source>
</evidence>
<evidence type="ECO:0000256" key="1">
    <source>
        <dbReference type="SAM" id="MobiDB-lite"/>
    </source>
</evidence>
<dbReference type="InterPro" id="IPR013098">
    <property type="entry name" value="Ig_I-set"/>
</dbReference>
<reference evidence="5" key="1">
    <citation type="submission" date="2011-05" db="EMBL/GenBank/DDBJ databases">
        <authorList>
            <person name="Richards S.R."/>
            <person name="Qu J."/>
            <person name="Jiang H."/>
            <person name="Jhangiani S.N."/>
            <person name="Agravi P."/>
            <person name="Goodspeed R."/>
            <person name="Gross S."/>
            <person name="Mandapat C."/>
            <person name="Jackson L."/>
            <person name="Mathew T."/>
            <person name="Pu L."/>
            <person name="Thornton R."/>
            <person name="Saada N."/>
            <person name="Wilczek-Boney K.B."/>
            <person name="Lee S."/>
            <person name="Kovar C."/>
            <person name="Wu Y."/>
            <person name="Scherer S.E."/>
            <person name="Worley K.C."/>
            <person name="Muzny D.M."/>
            <person name="Gibbs R."/>
        </authorList>
    </citation>
    <scope>NUCLEOTIDE SEQUENCE</scope>
    <source>
        <strain evidence="5">Brora</strain>
    </source>
</reference>
<dbReference type="PhylomeDB" id="T1IVE3"/>